<dbReference type="eggNOG" id="KOG4685">
    <property type="taxonomic scope" value="Eukaryota"/>
</dbReference>
<dbReference type="EMBL" id="KB454501">
    <property type="protein sequence ID" value="EME30287.1"/>
    <property type="molecule type" value="Genomic_DNA"/>
</dbReference>
<dbReference type="PANTHER" id="PTHR21227:SF0">
    <property type="entry name" value="TRNA-SPLICING ENDONUCLEASE SUBUNIT SEN2"/>
    <property type="match status" value="1"/>
</dbReference>
<dbReference type="GO" id="GO:0003676">
    <property type="term" value="F:nucleic acid binding"/>
    <property type="evidence" value="ECO:0007669"/>
    <property type="project" value="InterPro"/>
</dbReference>
<protein>
    <recommendedName>
        <fullName evidence="2">tRNA-intron lyase</fullName>
        <ecNumber evidence="2">4.6.1.16</ecNumber>
    </recommendedName>
</protein>
<dbReference type="Proteomes" id="UP000030680">
    <property type="component" value="Unassembled WGS sequence"/>
</dbReference>
<dbReference type="GO" id="GO:0000214">
    <property type="term" value="C:tRNA-intron endonuclease complex"/>
    <property type="evidence" value="ECO:0007669"/>
    <property type="project" value="TreeGrafter"/>
</dbReference>
<evidence type="ECO:0000256" key="1">
    <source>
        <dbReference type="ARBA" id="ARBA00008078"/>
    </source>
</evidence>
<keyword evidence="5" id="KW-0255">Endonuclease</keyword>
<dbReference type="GO" id="GO:0000379">
    <property type="term" value="P:tRNA-type intron splice site recognition and cleavage"/>
    <property type="evidence" value="ECO:0007669"/>
    <property type="project" value="TreeGrafter"/>
</dbReference>
<dbReference type="Gramene" id="EME30287">
    <property type="protein sequence ID" value="EME30287"/>
    <property type="gene ID" value="Gasu_24350"/>
</dbReference>
<evidence type="ECO:0000256" key="2">
    <source>
        <dbReference type="ARBA" id="ARBA00012573"/>
    </source>
</evidence>
<dbReference type="GO" id="GO:0000213">
    <property type="term" value="F:tRNA-intron lyase activity"/>
    <property type="evidence" value="ECO:0007669"/>
    <property type="project" value="UniProtKB-EC"/>
</dbReference>
<dbReference type="Gene3D" id="3.40.1350.10">
    <property type="match status" value="1"/>
</dbReference>
<dbReference type="InterPro" id="IPR006677">
    <property type="entry name" value="tRNA_intron_Endonuc_cat-like"/>
</dbReference>
<evidence type="ECO:0000313" key="5">
    <source>
        <dbReference type="EMBL" id="EME30287.1"/>
    </source>
</evidence>
<proteinExistence type="inferred from homology"/>
<dbReference type="InterPro" id="IPR036167">
    <property type="entry name" value="tRNA_intron_Endo_cat-like_sf"/>
</dbReference>
<dbReference type="STRING" id="130081.M2XJJ3"/>
<keyword evidence="6" id="KW-1185">Reference proteome</keyword>
<dbReference type="AlphaFoldDB" id="M2XJJ3"/>
<dbReference type="CDD" id="cd22363">
    <property type="entry name" value="tRNA-intron_lyase_C"/>
    <property type="match status" value="1"/>
</dbReference>
<evidence type="ECO:0000313" key="6">
    <source>
        <dbReference type="Proteomes" id="UP000030680"/>
    </source>
</evidence>
<feature type="domain" description="tRNA intron endonuclease catalytic" evidence="4">
    <location>
        <begin position="231"/>
        <end position="314"/>
    </location>
</feature>
<evidence type="ECO:0000256" key="3">
    <source>
        <dbReference type="ARBA" id="ARBA00034031"/>
    </source>
</evidence>
<organism evidence="5 6">
    <name type="scientific">Galdieria sulphuraria</name>
    <name type="common">Red alga</name>
    <dbReference type="NCBI Taxonomy" id="130081"/>
    <lineage>
        <taxon>Eukaryota</taxon>
        <taxon>Rhodophyta</taxon>
        <taxon>Bangiophyceae</taxon>
        <taxon>Galdieriales</taxon>
        <taxon>Galdieriaceae</taxon>
        <taxon>Galdieria</taxon>
    </lineage>
</organism>
<dbReference type="KEGG" id="gsl:Gasu_24350"/>
<dbReference type="GO" id="GO:0005737">
    <property type="term" value="C:cytoplasm"/>
    <property type="evidence" value="ECO:0007669"/>
    <property type="project" value="TreeGrafter"/>
</dbReference>
<reference evidence="6" key="1">
    <citation type="journal article" date="2013" name="Science">
        <title>Gene transfer from bacteria and archaea facilitated evolution of an extremophilic eukaryote.</title>
        <authorList>
            <person name="Schonknecht G."/>
            <person name="Chen W.H."/>
            <person name="Ternes C.M."/>
            <person name="Barbier G.G."/>
            <person name="Shrestha R.P."/>
            <person name="Stanke M."/>
            <person name="Brautigam A."/>
            <person name="Baker B.J."/>
            <person name="Banfield J.F."/>
            <person name="Garavito R.M."/>
            <person name="Carr K."/>
            <person name="Wilkerson C."/>
            <person name="Rensing S.A."/>
            <person name="Gagneul D."/>
            <person name="Dickenson N.E."/>
            <person name="Oesterhelt C."/>
            <person name="Lercher M.J."/>
            <person name="Weber A.P."/>
        </authorList>
    </citation>
    <scope>NUCLEOTIDE SEQUENCE [LARGE SCALE GENOMIC DNA]</scope>
    <source>
        <strain evidence="6">074W</strain>
    </source>
</reference>
<dbReference type="SUPFAM" id="SSF53032">
    <property type="entry name" value="tRNA-intron endonuclease catalytic domain-like"/>
    <property type="match status" value="1"/>
</dbReference>
<dbReference type="RefSeq" id="XP_005706807.1">
    <property type="nucleotide sequence ID" value="XM_005706750.1"/>
</dbReference>
<dbReference type="GO" id="GO:0016787">
    <property type="term" value="F:hydrolase activity"/>
    <property type="evidence" value="ECO:0007669"/>
    <property type="project" value="UniProtKB-KW"/>
</dbReference>
<name>M2XJJ3_GALSU</name>
<dbReference type="Pfam" id="PF01974">
    <property type="entry name" value="tRNA_int_endo"/>
    <property type="match status" value="1"/>
</dbReference>
<sequence length="356" mass="40720">MIDVDFYKESVPILRYRLCQLGLDYKGTKKDLVQRLVAASTQDQDQSLEETFHASTGNSIVRGASKERPCKGILIHNSVWITQREHMMELGSTLSGFGKGSLSRSVPVFGTEAPEALKGKVARQRTKLTRQRESLEIQVARLDSENSHRALVSSSEGDILAVDIGPLLSSPTKDNIFEEHLQLCLWEAFYASFISKQLNIFDKTDPITKLTDPDRTYAYFCRLIPHFPYYLAIYCYYKERGWSPHSGLKYGVDFVLYYGSVESHVHSPFCVLVDIHKDDSPGDCLLEKSWISLQNRLRLVKQVAKQLLLVHVQKPKGLADEILFSRWESCLSLEISEMRVERWTALNKRRKKDGRV</sequence>
<dbReference type="InterPro" id="IPR036361">
    <property type="entry name" value="SAP_dom_sf"/>
</dbReference>
<dbReference type="OrthoDB" id="10249562at2759"/>
<evidence type="ECO:0000259" key="4">
    <source>
        <dbReference type="Pfam" id="PF01974"/>
    </source>
</evidence>
<dbReference type="EC" id="4.6.1.16" evidence="2"/>
<dbReference type="InterPro" id="IPR011856">
    <property type="entry name" value="tRNA_endonuc-like_dom_sf"/>
</dbReference>
<accession>M2XJJ3</accession>
<gene>
    <name evidence="5" type="ORF">Gasu_24350</name>
</gene>
<dbReference type="Gene3D" id="1.10.720.30">
    <property type="entry name" value="SAP domain"/>
    <property type="match status" value="1"/>
</dbReference>
<dbReference type="PANTHER" id="PTHR21227">
    <property type="entry name" value="TRNA-SPLICING ENDONUCLEASE SUBUNIT SEN2"/>
    <property type="match status" value="1"/>
</dbReference>
<keyword evidence="5" id="KW-0378">Hydrolase</keyword>
<dbReference type="GeneID" id="17089025"/>
<dbReference type="InterPro" id="IPR006676">
    <property type="entry name" value="tRNA_splic"/>
</dbReference>
<comment type="catalytic activity">
    <reaction evidence="3">
        <text>pretRNA = a 3'-half-tRNA molecule with a 5'-OH end + a 5'-half-tRNA molecule with a 2',3'-cyclic phosphate end + an intron with a 2',3'-cyclic phosphate and a 5'-hydroxyl terminus.</text>
        <dbReference type="EC" id="4.6.1.16"/>
    </reaction>
</comment>
<keyword evidence="5" id="KW-0540">Nuclease</keyword>
<comment type="similarity">
    <text evidence="1">Belongs to the tRNA-intron endonuclease family.</text>
</comment>